<keyword evidence="10" id="KW-1185">Reference proteome</keyword>
<evidence type="ECO:0000256" key="3">
    <source>
        <dbReference type="ARBA" id="ARBA00022989"/>
    </source>
</evidence>
<dbReference type="GO" id="GO:0006888">
    <property type="term" value="P:endoplasmic reticulum to Golgi vesicle-mediated transport"/>
    <property type="evidence" value="ECO:0007669"/>
    <property type="project" value="TreeGrafter"/>
</dbReference>
<dbReference type="Pfam" id="PF13850">
    <property type="entry name" value="ERGIC_N"/>
    <property type="match status" value="1"/>
</dbReference>
<dbReference type="OrthoDB" id="5541786at2759"/>
<dbReference type="GO" id="GO:0000139">
    <property type="term" value="C:Golgi membrane"/>
    <property type="evidence" value="ECO:0007669"/>
    <property type="project" value="TreeGrafter"/>
</dbReference>
<organism evidence="9 10">
    <name type="scientific">Lentinus brumalis</name>
    <dbReference type="NCBI Taxonomy" id="2498619"/>
    <lineage>
        <taxon>Eukaryota</taxon>
        <taxon>Fungi</taxon>
        <taxon>Dikarya</taxon>
        <taxon>Basidiomycota</taxon>
        <taxon>Agaricomycotina</taxon>
        <taxon>Agaricomycetes</taxon>
        <taxon>Polyporales</taxon>
        <taxon>Polyporaceae</taxon>
        <taxon>Lentinus</taxon>
    </lineage>
</organism>
<dbReference type="InterPro" id="IPR045888">
    <property type="entry name" value="Erv"/>
</dbReference>
<protein>
    <submittedName>
        <fullName evidence="9">DUF1692-domain-containing protein</fullName>
    </submittedName>
</protein>
<evidence type="ECO:0000256" key="5">
    <source>
        <dbReference type="SAM" id="MobiDB-lite"/>
    </source>
</evidence>
<sequence>MATMTKTTTEDGSLLDKLDDLVPAPLAQFDAFPKLPATYKARSESRGFLTLFVALAALLLVLNDLGEFVWGWTDYEFGVDIDKANTMDINVDMVVNMPCQYISIDLRDAVGDRLYLSDGFRRDGTKFDIGQATSLKEHAEALSVRQAVSQSRSSRGFFDILLRKPGNQFKPTYNHEPAGSACRVFGTITAKKVTANLHVTTLGHGYASHEHVDHKLMNLSHVITEFSFGPYFPDIAQPLDNSFELTSDPFVAYQYFLHVVPTTYIAPRSKPLQTNQYSVTHYTRVLDHHRGTPGIFFKFDLDPLKITVHQRTTSFTQFLIRCVGVIGGVFVCMGYAVKIGSHAVEAVTGADKTNGIVAAESTSISANLRSRFGSGDLRLRPGGKQDRVVRQGNSWVVEGGSPYGSYAGTPVSGTFGSPLPSASPYTPSFPFPGSPNPATANGGTPRSASYGLGISPNPALSPGLSPRIVSSHAGPPPRSSMLSPHTPGSPFPTGATAGSPYTPGHQGSTLSTPNTPNLYAHFPPTPVPGSAAAHGAPGGSVFASQQATLSPPPASTSPRPSSLRHLSSGNGSVNGVSSAKKDE</sequence>
<evidence type="ECO:0000313" key="9">
    <source>
        <dbReference type="EMBL" id="RDX46241.1"/>
    </source>
</evidence>
<feature type="domain" description="Endoplasmic reticulum vesicle transporter C-terminal" evidence="7">
    <location>
        <begin position="177"/>
        <end position="334"/>
    </location>
</feature>
<feature type="region of interest" description="Disordered" evidence="5">
    <location>
        <begin position="426"/>
        <end position="583"/>
    </location>
</feature>
<dbReference type="GO" id="GO:0030134">
    <property type="term" value="C:COPII-coated ER to Golgi transport vesicle"/>
    <property type="evidence" value="ECO:0007669"/>
    <property type="project" value="TreeGrafter"/>
</dbReference>
<proteinExistence type="predicted"/>
<feature type="transmembrane region" description="Helical" evidence="6">
    <location>
        <begin position="45"/>
        <end position="62"/>
    </location>
</feature>
<accession>A0A371D131</accession>
<evidence type="ECO:0000256" key="4">
    <source>
        <dbReference type="ARBA" id="ARBA00023136"/>
    </source>
</evidence>
<dbReference type="GO" id="GO:0005789">
    <property type="term" value="C:endoplasmic reticulum membrane"/>
    <property type="evidence" value="ECO:0007669"/>
    <property type="project" value="TreeGrafter"/>
</dbReference>
<evidence type="ECO:0000256" key="1">
    <source>
        <dbReference type="ARBA" id="ARBA00004370"/>
    </source>
</evidence>
<dbReference type="STRING" id="139420.A0A371D131"/>
<evidence type="ECO:0000256" key="2">
    <source>
        <dbReference type="ARBA" id="ARBA00022692"/>
    </source>
</evidence>
<dbReference type="Pfam" id="PF07970">
    <property type="entry name" value="COPIIcoated_ERV"/>
    <property type="match status" value="1"/>
</dbReference>
<dbReference type="InterPro" id="IPR039542">
    <property type="entry name" value="Erv_N"/>
</dbReference>
<evidence type="ECO:0000256" key="6">
    <source>
        <dbReference type="SAM" id="Phobius"/>
    </source>
</evidence>
<name>A0A371D131_9APHY</name>
<dbReference type="Proteomes" id="UP000256964">
    <property type="component" value="Unassembled WGS sequence"/>
</dbReference>
<feature type="compositionally biased region" description="Polar residues" evidence="5">
    <location>
        <begin position="505"/>
        <end position="517"/>
    </location>
</feature>
<evidence type="ECO:0000259" key="7">
    <source>
        <dbReference type="Pfam" id="PF07970"/>
    </source>
</evidence>
<reference evidence="9 10" key="1">
    <citation type="journal article" date="2018" name="Biotechnol. Biofuels">
        <title>Integrative visual omics of the white-rot fungus Polyporus brumalis exposes the biotechnological potential of its oxidative enzymes for delignifying raw plant biomass.</title>
        <authorList>
            <person name="Miyauchi S."/>
            <person name="Rancon A."/>
            <person name="Drula E."/>
            <person name="Hage H."/>
            <person name="Chaduli D."/>
            <person name="Favel A."/>
            <person name="Grisel S."/>
            <person name="Henrissat B."/>
            <person name="Herpoel-Gimbert I."/>
            <person name="Ruiz-Duenas F.J."/>
            <person name="Chevret D."/>
            <person name="Hainaut M."/>
            <person name="Lin J."/>
            <person name="Wang M."/>
            <person name="Pangilinan J."/>
            <person name="Lipzen A."/>
            <person name="Lesage-Meessen L."/>
            <person name="Navarro D."/>
            <person name="Riley R."/>
            <person name="Grigoriev I.V."/>
            <person name="Zhou S."/>
            <person name="Raouche S."/>
            <person name="Rosso M.N."/>
        </authorList>
    </citation>
    <scope>NUCLEOTIDE SEQUENCE [LARGE SCALE GENOMIC DNA]</scope>
    <source>
        <strain evidence="9 10">BRFM 1820</strain>
    </source>
</reference>
<dbReference type="AlphaFoldDB" id="A0A371D131"/>
<dbReference type="InterPro" id="IPR012936">
    <property type="entry name" value="Erv_C"/>
</dbReference>
<feature type="compositionally biased region" description="Low complexity" evidence="5">
    <location>
        <begin position="556"/>
        <end position="583"/>
    </location>
</feature>
<comment type="subcellular location">
    <subcellularLocation>
        <location evidence="1">Membrane</location>
    </subcellularLocation>
</comment>
<keyword evidence="4 6" id="KW-0472">Membrane</keyword>
<dbReference type="GO" id="GO:0006890">
    <property type="term" value="P:retrograde vesicle-mediated transport, Golgi to endoplasmic reticulum"/>
    <property type="evidence" value="ECO:0007669"/>
    <property type="project" value="TreeGrafter"/>
</dbReference>
<feature type="domain" description="Endoplasmic reticulum vesicle transporter N-terminal" evidence="8">
    <location>
        <begin position="26"/>
        <end position="113"/>
    </location>
</feature>
<dbReference type="EMBL" id="KZ857429">
    <property type="protein sequence ID" value="RDX46241.1"/>
    <property type="molecule type" value="Genomic_DNA"/>
</dbReference>
<evidence type="ECO:0000259" key="8">
    <source>
        <dbReference type="Pfam" id="PF13850"/>
    </source>
</evidence>
<dbReference type="PANTHER" id="PTHR10984">
    <property type="entry name" value="ENDOPLASMIC RETICULUM-GOLGI INTERMEDIATE COMPARTMENT PROTEIN"/>
    <property type="match status" value="1"/>
</dbReference>
<evidence type="ECO:0000313" key="10">
    <source>
        <dbReference type="Proteomes" id="UP000256964"/>
    </source>
</evidence>
<gene>
    <name evidence="9" type="ORF">OH76DRAFT_1465500</name>
</gene>
<keyword evidence="3 6" id="KW-1133">Transmembrane helix</keyword>
<keyword evidence="2 6" id="KW-0812">Transmembrane</keyword>
<dbReference type="PANTHER" id="PTHR10984:SF81">
    <property type="entry name" value="ER-DERIVED VESICLES PROTEIN ERV41"/>
    <property type="match status" value="1"/>
</dbReference>
<feature type="compositionally biased region" description="Polar residues" evidence="5">
    <location>
        <begin position="436"/>
        <end position="447"/>
    </location>
</feature>